<gene>
    <name evidence="1" type="ORF">BLNAU_10671</name>
</gene>
<comment type="caution">
    <text evidence="1">The sequence shown here is derived from an EMBL/GenBank/DDBJ whole genome shotgun (WGS) entry which is preliminary data.</text>
</comment>
<keyword evidence="2" id="KW-1185">Reference proteome</keyword>
<reference evidence="1 2" key="1">
    <citation type="journal article" date="2022" name="bioRxiv">
        <title>Genomics of Preaxostyla Flagellates Illuminates Evolutionary Transitions and the Path Towards Mitochondrial Loss.</title>
        <authorList>
            <person name="Novak L.V.F."/>
            <person name="Treitli S.C."/>
            <person name="Pyrih J."/>
            <person name="Halakuc P."/>
            <person name="Pipaliya S.V."/>
            <person name="Vacek V."/>
            <person name="Brzon O."/>
            <person name="Soukal P."/>
            <person name="Eme L."/>
            <person name="Dacks J.B."/>
            <person name="Karnkowska A."/>
            <person name="Elias M."/>
            <person name="Hampl V."/>
        </authorList>
    </citation>
    <scope>NUCLEOTIDE SEQUENCE [LARGE SCALE GENOMIC DNA]</scope>
    <source>
        <strain evidence="1">NAU3</strain>
        <tissue evidence="1">Gut</tissue>
    </source>
</reference>
<evidence type="ECO:0000313" key="1">
    <source>
        <dbReference type="EMBL" id="KAK2954339.1"/>
    </source>
</evidence>
<evidence type="ECO:0008006" key="3">
    <source>
        <dbReference type="Google" id="ProtNLM"/>
    </source>
</evidence>
<sequence length="266" mass="29663">MSNARIEQELSRGKITQTLHQRLAPTQNSPATHPHLKLVERCRECCENSKHIASSKQTCTEDTTQDKQVQTVLSSFSLPAPLRSDSFSPTTTSNPTLLNGDFAKSFLIEKDSLASYFAHLQTEQPSIFRSLSPTTSNEQLLSSESRPSLPLPIAVRARASACHQAPRRLNNATSIGRRRVWTRTPHPPDPIRHLILDMRGNGGGYANFAFSILPLLYPQCSFDSSFLMMPGGRVMKSKLNAMFFQNGRILPDGDLFELNWDDAGHK</sequence>
<dbReference type="EMBL" id="JARBJD010000079">
    <property type="protein sequence ID" value="KAK2954339.1"/>
    <property type="molecule type" value="Genomic_DNA"/>
</dbReference>
<protein>
    <recommendedName>
        <fullName evidence="3">Tail specific protease domain-containing protein</fullName>
    </recommendedName>
</protein>
<name>A0ABQ9XSL4_9EUKA</name>
<organism evidence="1 2">
    <name type="scientific">Blattamonas nauphoetae</name>
    <dbReference type="NCBI Taxonomy" id="2049346"/>
    <lineage>
        <taxon>Eukaryota</taxon>
        <taxon>Metamonada</taxon>
        <taxon>Preaxostyla</taxon>
        <taxon>Oxymonadida</taxon>
        <taxon>Blattamonas</taxon>
    </lineage>
</organism>
<accession>A0ABQ9XSL4</accession>
<evidence type="ECO:0000313" key="2">
    <source>
        <dbReference type="Proteomes" id="UP001281761"/>
    </source>
</evidence>
<proteinExistence type="predicted"/>
<dbReference type="Proteomes" id="UP001281761">
    <property type="component" value="Unassembled WGS sequence"/>
</dbReference>